<evidence type="ECO:0000313" key="2">
    <source>
        <dbReference type="Proteomes" id="UP001217178"/>
    </source>
</evidence>
<dbReference type="Gene3D" id="3.20.20.150">
    <property type="entry name" value="Divalent-metal-dependent TIM barrel enzymes"/>
    <property type="match status" value="1"/>
</dbReference>
<organism evidence="1 2">
    <name type="scientific">Xenorhabdus yunnanensis</name>
    <dbReference type="NCBI Taxonomy" id="3025878"/>
    <lineage>
        <taxon>Bacteria</taxon>
        <taxon>Pseudomonadati</taxon>
        <taxon>Pseudomonadota</taxon>
        <taxon>Gammaproteobacteria</taxon>
        <taxon>Enterobacterales</taxon>
        <taxon>Morganellaceae</taxon>
        <taxon>Xenorhabdus</taxon>
    </lineage>
</organism>
<protein>
    <submittedName>
        <fullName evidence="1">DUF692 family protein</fullName>
    </submittedName>
</protein>
<reference evidence="1 2" key="1">
    <citation type="submission" date="2023-02" db="EMBL/GenBank/DDBJ databases">
        <title>Entomopathogenic bacteria.</title>
        <authorList>
            <person name="Machado R.A."/>
        </authorList>
    </citation>
    <scope>NUCLEOTIDE SEQUENCE [LARGE SCALE GENOMIC DNA]</scope>
    <source>
        <strain evidence="1 2">XENO-10</strain>
    </source>
</reference>
<dbReference type="PANTHER" id="PTHR42194">
    <property type="entry name" value="UPF0276 PROTEIN HI_1600"/>
    <property type="match status" value="1"/>
</dbReference>
<dbReference type="PANTHER" id="PTHR42194:SF1">
    <property type="entry name" value="UPF0276 PROTEIN HI_1600"/>
    <property type="match status" value="1"/>
</dbReference>
<gene>
    <name evidence="1" type="ORF">PSI23_10220</name>
</gene>
<dbReference type="EMBL" id="JAQRFI010000020">
    <property type="protein sequence ID" value="MDC9589661.1"/>
    <property type="molecule type" value="Genomic_DNA"/>
</dbReference>
<sequence length="237" mass="27564">MNFIEILVDNFLNTDPDSILRILNGRACAFHIMNSQFLHRSEIHLNMVERLINKLAKALNPLYFSDHIGIFFIEDKATPQMLEINYERDFDWVSERITLWQSMLGASLLIENYPSVLYQTYSQSVFYQQLMNKTGCQLLFDISNAVVAEKNGNELKENWLPLLSNSQHYHIAGFEPCTTESFFIDTHSTCINSESEIFLEKIIQSNNIETISVERDDNFNVSDWSQDIQMVSRYSHA</sequence>
<evidence type="ECO:0000313" key="1">
    <source>
        <dbReference type="EMBL" id="MDC9589661.1"/>
    </source>
</evidence>
<keyword evidence="2" id="KW-1185">Reference proteome</keyword>
<comment type="caution">
    <text evidence="1">The sequence shown here is derived from an EMBL/GenBank/DDBJ whole genome shotgun (WGS) entry which is preliminary data.</text>
</comment>
<dbReference type="InterPro" id="IPR007801">
    <property type="entry name" value="MbnB/TglH/ChrH"/>
</dbReference>
<dbReference type="RefSeq" id="WP_273554981.1">
    <property type="nucleotide sequence ID" value="NZ_JAQRFI010000020.1"/>
</dbReference>
<dbReference type="Pfam" id="PF05114">
    <property type="entry name" value="MbnB_TglH_ChrH"/>
    <property type="match status" value="1"/>
</dbReference>
<dbReference type="Proteomes" id="UP001217178">
    <property type="component" value="Unassembled WGS sequence"/>
</dbReference>
<accession>A0ABT5LEX8</accession>
<name>A0ABT5LEX8_9GAMM</name>
<proteinExistence type="predicted"/>